<feature type="transmembrane region" description="Helical" evidence="1">
    <location>
        <begin position="45"/>
        <end position="71"/>
    </location>
</feature>
<organism evidence="2 3">
    <name type="scientific">Cryptotermes secundus</name>
    <dbReference type="NCBI Taxonomy" id="105785"/>
    <lineage>
        <taxon>Eukaryota</taxon>
        <taxon>Metazoa</taxon>
        <taxon>Ecdysozoa</taxon>
        <taxon>Arthropoda</taxon>
        <taxon>Hexapoda</taxon>
        <taxon>Insecta</taxon>
        <taxon>Pterygota</taxon>
        <taxon>Neoptera</taxon>
        <taxon>Polyneoptera</taxon>
        <taxon>Dictyoptera</taxon>
        <taxon>Blattodea</taxon>
        <taxon>Blattoidea</taxon>
        <taxon>Termitoidae</taxon>
        <taxon>Kalotermitidae</taxon>
        <taxon>Cryptotermitinae</taxon>
        <taxon>Cryptotermes</taxon>
    </lineage>
</organism>
<comment type="caution">
    <text evidence="2">The sequence shown here is derived from an EMBL/GenBank/DDBJ whole genome shotgun (WGS) entry which is preliminary data.</text>
</comment>
<accession>A0A2J7QP84</accession>
<reference evidence="2 3" key="1">
    <citation type="submission" date="2017-12" db="EMBL/GenBank/DDBJ databases">
        <title>Hemimetabolous genomes reveal molecular basis of termite eusociality.</title>
        <authorList>
            <person name="Harrison M.C."/>
            <person name="Jongepier E."/>
            <person name="Robertson H.M."/>
            <person name="Arning N."/>
            <person name="Bitard-Feildel T."/>
            <person name="Chao H."/>
            <person name="Childers C.P."/>
            <person name="Dinh H."/>
            <person name="Doddapaneni H."/>
            <person name="Dugan S."/>
            <person name="Gowin J."/>
            <person name="Greiner C."/>
            <person name="Han Y."/>
            <person name="Hu H."/>
            <person name="Hughes D.S.T."/>
            <person name="Huylmans A.-K."/>
            <person name="Kemena C."/>
            <person name="Kremer L.P.M."/>
            <person name="Lee S.L."/>
            <person name="Lopez-Ezquerra A."/>
            <person name="Mallet L."/>
            <person name="Monroy-Kuhn J.M."/>
            <person name="Moser A."/>
            <person name="Murali S.C."/>
            <person name="Muzny D.M."/>
            <person name="Otani S."/>
            <person name="Piulachs M.-D."/>
            <person name="Poelchau M."/>
            <person name="Qu J."/>
            <person name="Schaub F."/>
            <person name="Wada-Katsumata A."/>
            <person name="Worley K.C."/>
            <person name="Xie Q."/>
            <person name="Ylla G."/>
            <person name="Poulsen M."/>
            <person name="Gibbs R.A."/>
            <person name="Schal C."/>
            <person name="Richards S."/>
            <person name="Belles X."/>
            <person name="Korb J."/>
            <person name="Bornberg-Bauer E."/>
        </authorList>
    </citation>
    <scope>NUCLEOTIDE SEQUENCE [LARGE SCALE GENOMIC DNA]</scope>
    <source>
        <tissue evidence="2">Whole body</tissue>
    </source>
</reference>
<protein>
    <submittedName>
        <fullName evidence="2">Uncharacterized protein</fullName>
    </submittedName>
</protein>
<dbReference type="AlphaFoldDB" id="A0A2J7QP84"/>
<keyword evidence="1" id="KW-0472">Membrane</keyword>
<gene>
    <name evidence="2" type="ORF">B7P43_G13419</name>
</gene>
<evidence type="ECO:0000256" key="1">
    <source>
        <dbReference type="SAM" id="Phobius"/>
    </source>
</evidence>
<keyword evidence="3" id="KW-1185">Reference proteome</keyword>
<dbReference type="InParanoid" id="A0A2J7QP84"/>
<dbReference type="Proteomes" id="UP000235965">
    <property type="component" value="Unassembled WGS sequence"/>
</dbReference>
<keyword evidence="1" id="KW-0812">Transmembrane</keyword>
<evidence type="ECO:0000313" key="2">
    <source>
        <dbReference type="EMBL" id="PNF30388.1"/>
    </source>
</evidence>
<proteinExistence type="predicted"/>
<name>A0A2J7QP84_9NEOP</name>
<evidence type="ECO:0000313" key="3">
    <source>
        <dbReference type="Proteomes" id="UP000235965"/>
    </source>
</evidence>
<keyword evidence="1" id="KW-1133">Transmembrane helix</keyword>
<feature type="transmembrane region" description="Helical" evidence="1">
    <location>
        <begin position="7"/>
        <end position="25"/>
    </location>
</feature>
<sequence length="78" mass="8760">MYKIWKIGLPIGKLTLSNATLFFFIETSLDNVVLQVKLNVRNLGLYLAILSSFCTIAKFPVVFCVGIVYVAQHTVDIH</sequence>
<dbReference type="EMBL" id="NEVH01012097">
    <property type="protein sequence ID" value="PNF30388.1"/>
    <property type="molecule type" value="Genomic_DNA"/>
</dbReference>